<evidence type="ECO:0000256" key="1">
    <source>
        <dbReference type="ARBA" id="ARBA00023016"/>
    </source>
</evidence>
<feature type="region of interest" description="Disordered" evidence="4">
    <location>
        <begin position="1"/>
        <end position="36"/>
    </location>
</feature>
<dbReference type="InterPro" id="IPR002068">
    <property type="entry name" value="A-crystallin/Hsp20_dom"/>
</dbReference>
<accession>A0A1D1UF75</accession>
<dbReference type="PANTHER" id="PTHR45640">
    <property type="entry name" value="HEAT SHOCK PROTEIN HSP-12.2-RELATED"/>
    <property type="match status" value="1"/>
</dbReference>
<evidence type="ECO:0000313" key="7">
    <source>
        <dbReference type="Proteomes" id="UP000186922"/>
    </source>
</evidence>
<sequence>MSMQQYGYDNGYGGNNQQMDRDRRHHHGHRGNEMEPFFGGGFVDPIRTMARDLARMENMMFGGFGGQNVGSMVDRSLRTMPNFIERDGQQLAQFQFDVKGFRPDDITIKTNDGVVTVTARHEDKGEDHVAIREFRRMVAVPPGMQIDAMKSRLAPNGVLSLEAPYQQPTNKDGDHYEIPIQHDTSSSNKGKR</sequence>
<keyword evidence="7" id="KW-1185">Reference proteome</keyword>
<name>A0A1D1UF75_RAMVA</name>
<dbReference type="EMBL" id="BDGG01000001">
    <property type="protein sequence ID" value="GAU88286.1"/>
    <property type="molecule type" value="Genomic_DNA"/>
</dbReference>
<dbReference type="GO" id="GO:0051082">
    <property type="term" value="F:unfolded protein binding"/>
    <property type="evidence" value="ECO:0007669"/>
    <property type="project" value="TreeGrafter"/>
</dbReference>
<evidence type="ECO:0000256" key="2">
    <source>
        <dbReference type="PROSITE-ProRule" id="PRU00285"/>
    </source>
</evidence>
<evidence type="ECO:0000256" key="3">
    <source>
        <dbReference type="RuleBase" id="RU003616"/>
    </source>
</evidence>
<comment type="similarity">
    <text evidence="2 3">Belongs to the small heat shock protein (HSP20) family.</text>
</comment>
<feature type="region of interest" description="Disordered" evidence="4">
    <location>
        <begin position="163"/>
        <end position="192"/>
    </location>
</feature>
<keyword evidence="1" id="KW-0346">Stress response</keyword>
<feature type="domain" description="SHSP" evidence="5">
    <location>
        <begin position="74"/>
        <end position="181"/>
    </location>
</feature>
<dbReference type="AlphaFoldDB" id="A0A1D1UF75"/>
<gene>
    <name evidence="6" type="primary">RvY_01018-1</name>
    <name evidence="6" type="synonym">RvY_01018.1</name>
    <name evidence="6" type="ORF">RvY_01018</name>
</gene>
<reference evidence="6 7" key="1">
    <citation type="journal article" date="2016" name="Nat. Commun.">
        <title>Extremotolerant tardigrade genome and improved radiotolerance of human cultured cells by tardigrade-unique protein.</title>
        <authorList>
            <person name="Hashimoto T."/>
            <person name="Horikawa D.D."/>
            <person name="Saito Y."/>
            <person name="Kuwahara H."/>
            <person name="Kozuka-Hata H."/>
            <person name="Shin-I T."/>
            <person name="Minakuchi Y."/>
            <person name="Ohishi K."/>
            <person name="Motoyama A."/>
            <person name="Aizu T."/>
            <person name="Enomoto A."/>
            <person name="Kondo K."/>
            <person name="Tanaka S."/>
            <person name="Hara Y."/>
            <person name="Koshikawa S."/>
            <person name="Sagara H."/>
            <person name="Miura T."/>
            <person name="Yokobori S."/>
            <person name="Miyagawa K."/>
            <person name="Suzuki Y."/>
            <person name="Kubo T."/>
            <person name="Oyama M."/>
            <person name="Kohara Y."/>
            <person name="Fujiyama A."/>
            <person name="Arakawa K."/>
            <person name="Katayama T."/>
            <person name="Toyoda A."/>
            <person name="Kunieda T."/>
        </authorList>
    </citation>
    <scope>NUCLEOTIDE SEQUENCE [LARGE SCALE GENOMIC DNA]</scope>
    <source>
        <strain evidence="6 7">YOKOZUNA-1</strain>
    </source>
</reference>
<dbReference type="OrthoDB" id="10060792at2759"/>
<dbReference type="SUPFAM" id="SSF49764">
    <property type="entry name" value="HSP20-like chaperones"/>
    <property type="match status" value="1"/>
</dbReference>
<dbReference type="GO" id="GO:0009408">
    <property type="term" value="P:response to heat"/>
    <property type="evidence" value="ECO:0007669"/>
    <property type="project" value="TreeGrafter"/>
</dbReference>
<dbReference type="Gene3D" id="2.60.40.790">
    <property type="match status" value="1"/>
</dbReference>
<dbReference type="InterPro" id="IPR001436">
    <property type="entry name" value="Alpha-crystallin/sHSP_animal"/>
</dbReference>
<dbReference type="GO" id="GO:0005634">
    <property type="term" value="C:nucleus"/>
    <property type="evidence" value="ECO:0007669"/>
    <property type="project" value="TreeGrafter"/>
</dbReference>
<feature type="compositionally biased region" description="Polar residues" evidence="4">
    <location>
        <begin position="182"/>
        <end position="192"/>
    </location>
</feature>
<dbReference type="GO" id="GO:0005737">
    <property type="term" value="C:cytoplasm"/>
    <property type="evidence" value="ECO:0007669"/>
    <property type="project" value="TreeGrafter"/>
</dbReference>
<evidence type="ECO:0000313" key="6">
    <source>
        <dbReference type="EMBL" id="GAU88286.1"/>
    </source>
</evidence>
<organism evidence="6 7">
    <name type="scientific">Ramazzottius varieornatus</name>
    <name type="common">Water bear</name>
    <name type="synonym">Tardigrade</name>
    <dbReference type="NCBI Taxonomy" id="947166"/>
    <lineage>
        <taxon>Eukaryota</taxon>
        <taxon>Metazoa</taxon>
        <taxon>Ecdysozoa</taxon>
        <taxon>Tardigrada</taxon>
        <taxon>Eutardigrada</taxon>
        <taxon>Parachela</taxon>
        <taxon>Hypsibioidea</taxon>
        <taxon>Ramazzottiidae</taxon>
        <taxon>Ramazzottius</taxon>
    </lineage>
</organism>
<dbReference type="Proteomes" id="UP000186922">
    <property type="component" value="Unassembled WGS sequence"/>
</dbReference>
<dbReference type="GO" id="GO:0042026">
    <property type="term" value="P:protein refolding"/>
    <property type="evidence" value="ECO:0007669"/>
    <property type="project" value="TreeGrafter"/>
</dbReference>
<dbReference type="PROSITE" id="PS01031">
    <property type="entry name" value="SHSP"/>
    <property type="match status" value="1"/>
</dbReference>
<protein>
    <submittedName>
        <fullName evidence="6">HSP20-1</fullName>
    </submittedName>
</protein>
<dbReference type="PANTHER" id="PTHR45640:SF13">
    <property type="entry name" value="HEAT SHOCK PROTEIN 22-RELATED"/>
    <property type="match status" value="1"/>
</dbReference>
<evidence type="ECO:0000259" key="5">
    <source>
        <dbReference type="PROSITE" id="PS01031"/>
    </source>
</evidence>
<dbReference type="STRING" id="947166.A0A1D1UF75"/>
<evidence type="ECO:0000256" key="4">
    <source>
        <dbReference type="SAM" id="MobiDB-lite"/>
    </source>
</evidence>
<comment type="caution">
    <text evidence="6">The sequence shown here is derived from an EMBL/GenBank/DDBJ whole genome shotgun (WGS) entry which is preliminary data.</text>
</comment>
<dbReference type="Pfam" id="PF00011">
    <property type="entry name" value="HSP20"/>
    <property type="match status" value="1"/>
</dbReference>
<dbReference type="CDD" id="cd06526">
    <property type="entry name" value="metazoan_ACD"/>
    <property type="match status" value="1"/>
</dbReference>
<proteinExistence type="inferred from homology"/>
<dbReference type="InterPro" id="IPR008978">
    <property type="entry name" value="HSP20-like_chaperone"/>
</dbReference>